<proteinExistence type="predicted"/>
<organism evidence="1 2">
    <name type="scientific">Racocetra persica</name>
    <dbReference type="NCBI Taxonomy" id="160502"/>
    <lineage>
        <taxon>Eukaryota</taxon>
        <taxon>Fungi</taxon>
        <taxon>Fungi incertae sedis</taxon>
        <taxon>Mucoromycota</taxon>
        <taxon>Glomeromycotina</taxon>
        <taxon>Glomeromycetes</taxon>
        <taxon>Diversisporales</taxon>
        <taxon>Gigasporaceae</taxon>
        <taxon>Racocetra</taxon>
    </lineage>
</organism>
<keyword evidence="2" id="KW-1185">Reference proteome</keyword>
<comment type="caution">
    <text evidence="1">The sequence shown here is derived from an EMBL/GenBank/DDBJ whole genome shotgun (WGS) entry which is preliminary data.</text>
</comment>
<evidence type="ECO:0000313" key="1">
    <source>
        <dbReference type="EMBL" id="CAG8826981.1"/>
    </source>
</evidence>
<name>A0ACA9S7P8_9GLOM</name>
<gene>
    <name evidence="1" type="ORF">RPERSI_LOCUS26866</name>
</gene>
<protein>
    <submittedName>
        <fullName evidence="1">195_t:CDS:1</fullName>
    </submittedName>
</protein>
<evidence type="ECO:0000313" key="2">
    <source>
        <dbReference type="Proteomes" id="UP000789920"/>
    </source>
</evidence>
<reference evidence="1" key="1">
    <citation type="submission" date="2021-06" db="EMBL/GenBank/DDBJ databases">
        <authorList>
            <person name="Kallberg Y."/>
            <person name="Tangrot J."/>
            <person name="Rosling A."/>
        </authorList>
    </citation>
    <scope>NUCLEOTIDE SEQUENCE</scope>
    <source>
        <strain evidence="1">MA461A</strain>
    </source>
</reference>
<feature type="non-terminal residue" evidence="1">
    <location>
        <position position="105"/>
    </location>
</feature>
<dbReference type="EMBL" id="CAJVQC010093099">
    <property type="protein sequence ID" value="CAG8826981.1"/>
    <property type="molecule type" value="Genomic_DNA"/>
</dbReference>
<feature type="non-terminal residue" evidence="1">
    <location>
        <position position="1"/>
    </location>
</feature>
<accession>A0ACA9S7P8</accession>
<sequence length="105" mass="11289">SVFGWSFSSCGGFFSEGFEEDGEYTFHILDDYGNSLHDITKYLDIKFVNGGTGPFSVKIPQNIDCGEDSILSKHGSLEVRACKSGDKVAINKKGTDSGPTTGKPT</sequence>
<dbReference type="Proteomes" id="UP000789920">
    <property type="component" value="Unassembled WGS sequence"/>
</dbReference>